<dbReference type="InterPro" id="IPR056884">
    <property type="entry name" value="NPHP3-like_N"/>
</dbReference>
<dbReference type="Pfam" id="PF24883">
    <property type="entry name" value="NPHP3_N"/>
    <property type="match status" value="1"/>
</dbReference>
<evidence type="ECO:0008006" key="7">
    <source>
        <dbReference type="Google" id="ProtNLM"/>
    </source>
</evidence>
<evidence type="ECO:0000259" key="3">
    <source>
        <dbReference type="Pfam" id="PF22939"/>
    </source>
</evidence>
<feature type="non-terminal residue" evidence="5">
    <location>
        <position position="1"/>
    </location>
</feature>
<dbReference type="Pfam" id="PF12796">
    <property type="entry name" value="Ank_2"/>
    <property type="match status" value="2"/>
</dbReference>
<proteinExistence type="predicted"/>
<dbReference type="SUPFAM" id="SSF48403">
    <property type="entry name" value="Ankyrin repeat"/>
    <property type="match status" value="1"/>
</dbReference>
<evidence type="ECO:0000259" key="4">
    <source>
        <dbReference type="Pfam" id="PF24883"/>
    </source>
</evidence>
<dbReference type="EMBL" id="JAPZBU010000012">
    <property type="protein sequence ID" value="KAJ5376518.1"/>
    <property type="molecule type" value="Genomic_DNA"/>
</dbReference>
<reference evidence="5" key="2">
    <citation type="journal article" date="2023" name="IMA Fungus">
        <title>Comparative genomic study of the Penicillium genus elucidates a diverse pangenome and 15 lateral gene transfer events.</title>
        <authorList>
            <person name="Petersen C."/>
            <person name="Sorensen T."/>
            <person name="Nielsen M.R."/>
            <person name="Sondergaard T.E."/>
            <person name="Sorensen J.L."/>
            <person name="Fitzpatrick D.A."/>
            <person name="Frisvad J.C."/>
            <person name="Nielsen K.L."/>
        </authorList>
    </citation>
    <scope>NUCLEOTIDE SEQUENCE</scope>
    <source>
        <strain evidence="5">IBT 29677</strain>
    </source>
</reference>
<feature type="repeat" description="ANK" evidence="2">
    <location>
        <begin position="702"/>
        <end position="730"/>
    </location>
</feature>
<feature type="domain" description="GPI inositol-deacylase winged helix" evidence="3">
    <location>
        <begin position="453"/>
        <end position="534"/>
    </location>
</feature>
<keyword evidence="6" id="KW-1185">Reference proteome</keyword>
<evidence type="ECO:0000313" key="5">
    <source>
        <dbReference type="EMBL" id="KAJ5376518.1"/>
    </source>
</evidence>
<dbReference type="PROSITE" id="PS50297">
    <property type="entry name" value="ANK_REP_REGION"/>
    <property type="match status" value="2"/>
</dbReference>
<dbReference type="Gene3D" id="3.40.50.300">
    <property type="entry name" value="P-loop containing nucleotide triphosphate hydrolases"/>
    <property type="match status" value="1"/>
</dbReference>
<dbReference type="Pfam" id="PF22939">
    <property type="entry name" value="WHD_GPIID"/>
    <property type="match status" value="1"/>
</dbReference>
<dbReference type="SUPFAM" id="SSF52540">
    <property type="entry name" value="P-loop containing nucleoside triphosphate hydrolases"/>
    <property type="match status" value="1"/>
</dbReference>
<dbReference type="InterPro" id="IPR027417">
    <property type="entry name" value="P-loop_NTPase"/>
</dbReference>
<feature type="repeat" description="ANK" evidence="2">
    <location>
        <begin position="768"/>
        <end position="800"/>
    </location>
</feature>
<dbReference type="InterPro" id="IPR036770">
    <property type="entry name" value="Ankyrin_rpt-contain_sf"/>
</dbReference>
<name>A0A9W9SDA5_9EURO</name>
<dbReference type="InterPro" id="IPR054471">
    <property type="entry name" value="GPIID_WHD"/>
</dbReference>
<gene>
    <name evidence="5" type="ORF">N7509_013404</name>
</gene>
<dbReference type="OrthoDB" id="195446at2759"/>
<keyword evidence="2" id="KW-0040">ANK repeat</keyword>
<dbReference type="SMART" id="SM00248">
    <property type="entry name" value="ANK"/>
    <property type="match status" value="6"/>
</dbReference>
<evidence type="ECO:0000313" key="6">
    <source>
        <dbReference type="Proteomes" id="UP001147747"/>
    </source>
</evidence>
<protein>
    <recommendedName>
        <fullName evidence="7">NACHT domain-containing protein</fullName>
    </recommendedName>
</protein>
<feature type="repeat" description="ANK" evidence="2">
    <location>
        <begin position="669"/>
        <end position="701"/>
    </location>
</feature>
<organism evidence="5 6">
    <name type="scientific">Penicillium cosmopolitanum</name>
    <dbReference type="NCBI Taxonomy" id="1131564"/>
    <lineage>
        <taxon>Eukaryota</taxon>
        <taxon>Fungi</taxon>
        <taxon>Dikarya</taxon>
        <taxon>Ascomycota</taxon>
        <taxon>Pezizomycotina</taxon>
        <taxon>Eurotiomycetes</taxon>
        <taxon>Eurotiomycetidae</taxon>
        <taxon>Eurotiales</taxon>
        <taxon>Aspergillaceae</taxon>
        <taxon>Penicillium</taxon>
    </lineage>
</organism>
<dbReference type="PROSITE" id="PS50088">
    <property type="entry name" value="ANK_REPEAT"/>
    <property type="match status" value="3"/>
</dbReference>
<dbReference type="AlphaFoldDB" id="A0A9W9SDA5"/>
<dbReference type="Proteomes" id="UP001147747">
    <property type="component" value="Unassembled WGS sequence"/>
</dbReference>
<dbReference type="RefSeq" id="XP_056481548.1">
    <property type="nucleotide sequence ID" value="XM_056638041.1"/>
</dbReference>
<dbReference type="GeneID" id="81377021"/>
<sequence length="862" mass="97318">IMSFGFSVGDFLGIIKDIHHIRKVFNGAPAQFKLLNVEVRNLSYIIQDVETHVPRENQKEKLEHIANECKVLNQDIWRVIGKYREIDQTPSIKHIWKRLTLDPGDVRELRDRVCSIIGSLTAINLRIMQDQVQELVNYKNEEQHQKYLDWLSPGSVGGDQGKPIYQPETGRWFIESPKFQNWVQNPGQTLFCPGIPGAGKTKMASIVIDELDSLHENDPSVGIAYIFCSFHYSDDSRQSPENILASIIRQLIRRLPLLPSTVHLLYEKHRTNGSRPAFHELCKAFKDVVQMALTQVFIVIDALDECKAATISRIISQLFETQAFGNLNLLATSRSVPVIEARFQGKPSQEIRAEKEDVMKYLKGRLESCEGCALIRRPALQEKAVLVIVESVMGMFLLAQLYLDSLISAPGAKEINNVLERLINRSNRIDGGNNAVDDAYQDVVERINNQDPRRQTLAKDTLSWIICARRPLTTLELRTALTIELGESDLNEEDLYDLEDIMSSCAGLITIGSDGTKEVVQFAHYTMQEYFTRNQAVFFPDAEKAITASCLTYLSYDIFLRGMCSNDIQYKARLSQYPLYSYAAKNWGNHARVHSIIDNLLLSFLKNTCLLDASVQAIFSLEGYYGFENYSLGVPLGFTAFHLTAWFGLEHVLRFLISQCDLSCARDSMNRDPLAWAASNGHTSVVKLLLDHGAVPDQYDDDGQTPISLAALNGCTEVVKLFLDYNINPNPNYIASKIPLAEASYRRHHETVELLLNRGAYPDPKGIYGRTPFMWACYNGSIEIVQSLLDHSVRKREASDAFNDYCIDFGRMDGEGNTAISYALGHGYHHIIRFLCQKGFLPSKILTSINYSAIGPPMLEET</sequence>
<feature type="domain" description="Nephrocystin 3-like N-terminal" evidence="4">
    <location>
        <begin position="169"/>
        <end position="334"/>
    </location>
</feature>
<dbReference type="InterPro" id="IPR002110">
    <property type="entry name" value="Ankyrin_rpt"/>
</dbReference>
<evidence type="ECO:0000256" key="2">
    <source>
        <dbReference type="PROSITE-ProRule" id="PRU00023"/>
    </source>
</evidence>
<keyword evidence="1" id="KW-0677">Repeat</keyword>
<dbReference type="PANTHER" id="PTHR10039">
    <property type="entry name" value="AMELOGENIN"/>
    <property type="match status" value="1"/>
</dbReference>
<comment type="caution">
    <text evidence="5">The sequence shown here is derived from an EMBL/GenBank/DDBJ whole genome shotgun (WGS) entry which is preliminary data.</text>
</comment>
<reference evidence="5" key="1">
    <citation type="submission" date="2022-12" db="EMBL/GenBank/DDBJ databases">
        <authorList>
            <person name="Petersen C."/>
        </authorList>
    </citation>
    <scope>NUCLEOTIDE SEQUENCE</scope>
    <source>
        <strain evidence="5">IBT 29677</strain>
    </source>
</reference>
<dbReference type="PANTHER" id="PTHR10039:SF15">
    <property type="entry name" value="NACHT DOMAIN-CONTAINING PROTEIN"/>
    <property type="match status" value="1"/>
</dbReference>
<evidence type="ECO:0000256" key="1">
    <source>
        <dbReference type="ARBA" id="ARBA00022737"/>
    </source>
</evidence>
<accession>A0A9W9SDA5</accession>
<dbReference type="Gene3D" id="1.25.40.20">
    <property type="entry name" value="Ankyrin repeat-containing domain"/>
    <property type="match status" value="1"/>
</dbReference>